<evidence type="ECO:0000259" key="3">
    <source>
        <dbReference type="Pfam" id="PF20169"/>
    </source>
</evidence>
<keyword evidence="4" id="KW-0670">Pyruvate</keyword>
<dbReference type="AlphaFoldDB" id="A0A2K5AQB8"/>
<organism evidence="4 5">
    <name type="scientific">Candidatus Nitrosocaldus cavascurensis</name>
    <dbReference type="NCBI Taxonomy" id="2058097"/>
    <lineage>
        <taxon>Archaea</taxon>
        <taxon>Nitrososphaerota</taxon>
        <taxon>Nitrososphaeria</taxon>
        <taxon>Candidatus Nitrosocaldales</taxon>
        <taxon>Candidatus Nitrosocaldaceae</taxon>
        <taxon>Candidatus Nitrosocaldus</taxon>
    </lineage>
</organism>
<dbReference type="EMBL" id="LT981265">
    <property type="protein sequence ID" value="SPC33843.1"/>
    <property type="molecule type" value="Genomic_DNA"/>
</dbReference>
<evidence type="ECO:0000313" key="4">
    <source>
        <dbReference type="EMBL" id="SPC33843.1"/>
    </source>
</evidence>
<keyword evidence="5" id="KW-1185">Reference proteome</keyword>
<evidence type="ECO:0000313" key="5">
    <source>
        <dbReference type="Proteomes" id="UP000236248"/>
    </source>
</evidence>
<protein>
    <submittedName>
        <fullName evidence="4">Putative Indolepyruvate ferredoxin oxidoreductase,gamma subunit</fullName>
        <ecNumber evidence="4">1.2.7.8</ecNumber>
    </submittedName>
</protein>
<dbReference type="GO" id="GO:0043805">
    <property type="term" value="F:indolepyruvate ferredoxin oxidoreductase activity"/>
    <property type="evidence" value="ECO:0007669"/>
    <property type="project" value="UniProtKB-EC"/>
</dbReference>
<keyword evidence="1 4" id="KW-0560">Oxidoreductase</keyword>
<dbReference type="RefSeq" id="WP_103287370.1">
    <property type="nucleotide sequence ID" value="NZ_LT981265.1"/>
</dbReference>
<feature type="domain" description="Pyruvate/ketoisovalerate oxidoreductase catalytic" evidence="2">
    <location>
        <begin position="65"/>
        <end position="227"/>
    </location>
</feature>
<dbReference type="GeneID" id="41594731"/>
<gene>
    <name evidence="4" type="ORF">NCAV_0660</name>
</gene>
<dbReference type="InterPro" id="IPR052198">
    <property type="entry name" value="IorB_Oxidoreductase"/>
</dbReference>
<dbReference type="PANTHER" id="PTHR43854:SF1">
    <property type="entry name" value="INDOLEPYRUVATE OXIDOREDUCTASE SUBUNIT IORB"/>
    <property type="match status" value="1"/>
</dbReference>
<name>A0A2K5AQB8_9ARCH</name>
<dbReference type="Pfam" id="PF20169">
    <property type="entry name" value="DUF6537"/>
    <property type="match status" value="1"/>
</dbReference>
<dbReference type="Gene3D" id="3.40.920.10">
    <property type="entry name" value="Pyruvate-ferredoxin oxidoreductase, PFOR, domain III"/>
    <property type="match status" value="1"/>
</dbReference>
<evidence type="ECO:0000256" key="1">
    <source>
        <dbReference type="ARBA" id="ARBA00023002"/>
    </source>
</evidence>
<dbReference type="SUPFAM" id="SSF53323">
    <property type="entry name" value="Pyruvate-ferredoxin oxidoreductase, PFOR, domain III"/>
    <property type="match status" value="1"/>
</dbReference>
<dbReference type="KEGG" id="ncv:NCAV_0660"/>
<dbReference type="EC" id="1.2.7.8" evidence="4"/>
<dbReference type="InterPro" id="IPR046667">
    <property type="entry name" value="DUF6537"/>
</dbReference>
<dbReference type="Proteomes" id="UP000236248">
    <property type="component" value="Chromosome NCAV"/>
</dbReference>
<sequence>MLSSRLRVYRVLVPSVGGQGGGTISEVLYRAVIIERERIAKENGMLDRIAYRTDLEYRYMIPGLAQRNGSVYSAVAFVSPLEFELPERVVIAERFHTASVDVMVAQELAEAVRFAGDGLLKADSTAIVNEHRFLTTVEKMPITKNLIPVDEQIAVLKRLVGRYLGIDAHELALAHGMKPVYANTILLGALAASNALPISKDSYIDAIEERFSGKVMDDNIEAFKIGYKHIMMMLLEDSNRDAGVMMMRKKREVTADTTDITEQSMEEILSRNHRRVMLSRGKRDADRYVELIKRLSANNNNNDSSNNDRSIPDTLIKIIAEGIGQLVEFEGWHHADRYMRMVLAIINIDRERGDGTFRLSRIYAMHLAGRLMRWEGPFEVARIKSRKVITDTLHYRDAYGKGKDVIVKVEALLQPNVEEMYGMVPKRIHDTICRLIPSWPEYIERRRYDGKPISIDLTSIGGYIRLWLLWKLSFMHKHSVRYNKEMEFVEHFTRVVKDLAMIDYELACMVADYAQYIRGFAHVRARNIDIFNTLVEYVVRKGLEMDDALAYTDHRITKASLRAAMNLITLDGEGKDKVIKFMDELYTLFKDGEYNKIYARLAMRQLVPL</sequence>
<reference evidence="5" key="1">
    <citation type="submission" date="2018-01" db="EMBL/GenBank/DDBJ databases">
        <authorList>
            <person name="Kerou L M."/>
        </authorList>
    </citation>
    <scope>NUCLEOTIDE SEQUENCE [LARGE SCALE GENOMIC DNA]</scope>
    <source>
        <strain evidence="5">SCU2</strain>
    </source>
</reference>
<proteinExistence type="predicted"/>
<accession>A0A2K5AQB8</accession>
<dbReference type="InterPro" id="IPR019752">
    <property type="entry name" value="Pyrv/ketoisovalerate_OxRed_cat"/>
</dbReference>
<feature type="domain" description="DUF6537" evidence="3">
    <location>
        <begin position="317"/>
        <end position="535"/>
    </location>
</feature>
<evidence type="ECO:0000259" key="2">
    <source>
        <dbReference type="Pfam" id="PF01558"/>
    </source>
</evidence>
<dbReference type="PANTHER" id="PTHR43854">
    <property type="entry name" value="INDOLEPYRUVATE OXIDOREDUCTASE SUBUNIT IORB"/>
    <property type="match status" value="1"/>
</dbReference>
<dbReference type="InterPro" id="IPR002869">
    <property type="entry name" value="Pyrv_flavodox_OxRed_cen"/>
</dbReference>
<dbReference type="Pfam" id="PF01558">
    <property type="entry name" value="POR"/>
    <property type="match status" value="1"/>
</dbReference>